<keyword evidence="2" id="KW-1185">Reference proteome</keyword>
<sequence>MKNKSSDYEITTVVQPDIGIICDESKIDERGCIGTPDLIIEVLSPYTAKKT</sequence>
<evidence type="ECO:0000313" key="1">
    <source>
        <dbReference type="EMBL" id="WQD37345.1"/>
    </source>
</evidence>
<name>A0ABZ0W5P3_9BACT</name>
<keyword evidence="1" id="KW-0255">Endonuclease</keyword>
<dbReference type="Gene3D" id="3.90.1570.10">
    <property type="entry name" value="tt1808, chain A"/>
    <property type="match status" value="1"/>
</dbReference>
<keyword evidence="1" id="KW-0540">Nuclease</keyword>
<dbReference type="EMBL" id="CP139960">
    <property type="protein sequence ID" value="WQD37345.1"/>
    <property type="molecule type" value="Genomic_DNA"/>
</dbReference>
<dbReference type="CDD" id="cd06260">
    <property type="entry name" value="DUF820-like"/>
    <property type="match status" value="1"/>
</dbReference>
<gene>
    <name evidence="1" type="ORF">U0035_16885</name>
</gene>
<dbReference type="InterPro" id="IPR012296">
    <property type="entry name" value="Nuclease_put_TT1808"/>
</dbReference>
<dbReference type="Proteomes" id="UP001325680">
    <property type="component" value="Chromosome"/>
</dbReference>
<evidence type="ECO:0000313" key="2">
    <source>
        <dbReference type="Proteomes" id="UP001325680"/>
    </source>
</evidence>
<dbReference type="InterPro" id="IPR011335">
    <property type="entry name" value="Restrct_endonuc-II-like"/>
</dbReference>
<organism evidence="1 2">
    <name type="scientific">Niabella yanshanensis</name>
    <dbReference type="NCBI Taxonomy" id="577386"/>
    <lineage>
        <taxon>Bacteria</taxon>
        <taxon>Pseudomonadati</taxon>
        <taxon>Bacteroidota</taxon>
        <taxon>Chitinophagia</taxon>
        <taxon>Chitinophagales</taxon>
        <taxon>Chitinophagaceae</taxon>
        <taxon>Niabella</taxon>
    </lineage>
</organism>
<dbReference type="SUPFAM" id="SSF52980">
    <property type="entry name" value="Restriction endonuclease-like"/>
    <property type="match status" value="1"/>
</dbReference>
<protein>
    <submittedName>
        <fullName evidence="1">Uma2 family endonuclease</fullName>
    </submittedName>
</protein>
<dbReference type="RefSeq" id="WP_245957800.1">
    <property type="nucleotide sequence ID" value="NZ_CP139960.1"/>
</dbReference>
<accession>A0ABZ0W5P3</accession>
<proteinExistence type="predicted"/>
<dbReference type="GO" id="GO:0004519">
    <property type="term" value="F:endonuclease activity"/>
    <property type="evidence" value="ECO:0007669"/>
    <property type="project" value="UniProtKB-KW"/>
</dbReference>
<dbReference type="InterPro" id="IPR008538">
    <property type="entry name" value="Uma2"/>
</dbReference>
<reference evidence="1 2" key="1">
    <citation type="submission" date="2023-12" db="EMBL/GenBank/DDBJ databases">
        <title>Genome sequencing and assembly of bacterial species from a model synthetic community.</title>
        <authorList>
            <person name="Hogle S.L."/>
        </authorList>
    </citation>
    <scope>NUCLEOTIDE SEQUENCE [LARGE SCALE GENOMIC DNA]</scope>
    <source>
        <strain evidence="1 2">HAMBI_3031</strain>
    </source>
</reference>
<keyword evidence="1" id="KW-0378">Hydrolase</keyword>